<evidence type="ECO:0000313" key="1">
    <source>
        <dbReference type="EMBL" id="RDX47520.1"/>
    </source>
</evidence>
<reference evidence="1 2" key="1">
    <citation type="journal article" date="2018" name="Biotechnol. Biofuels">
        <title>Integrative visual omics of the white-rot fungus Polyporus brumalis exposes the biotechnological potential of its oxidative enzymes for delignifying raw plant biomass.</title>
        <authorList>
            <person name="Miyauchi S."/>
            <person name="Rancon A."/>
            <person name="Drula E."/>
            <person name="Hage H."/>
            <person name="Chaduli D."/>
            <person name="Favel A."/>
            <person name="Grisel S."/>
            <person name="Henrissat B."/>
            <person name="Herpoel-Gimbert I."/>
            <person name="Ruiz-Duenas F.J."/>
            <person name="Chevret D."/>
            <person name="Hainaut M."/>
            <person name="Lin J."/>
            <person name="Wang M."/>
            <person name="Pangilinan J."/>
            <person name="Lipzen A."/>
            <person name="Lesage-Meessen L."/>
            <person name="Navarro D."/>
            <person name="Riley R."/>
            <person name="Grigoriev I.V."/>
            <person name="Zhou S."/>
            <person name="Raouche S."/>
            <person name="Rosso M.N."/>
        </authorList>
    </citation>
    <scope>NUCLEOTIDE SEQUENCE [LARGE SCALE GENOMIC DNA]</scope>
    <source>
        <strain evidence="1 2">BRFM 1820</strain>
    </source>
</reference>
<organism evidence="1 2">
    <name type="scientific">Lentinus brumalis</name>
    <dbReference type="NCBI Taxonomy" id="2498619"/>
    <lineage>
        <taxon>Eukaryota</taxon>
        <taxon>Fungi</taxon>
        <taxon>Dikarya</taxon>
        <taxon>Basidiomycota</taxon>
        <taxon>Agaricomycotina</taxon>
        <taxon>Agaricomycetes</taxon>
        <taxon>Polyporales</taxon>
        <taxon>Polyporaceae</taxon>
        <taxon>Lentinus</taxon>
    </lineage>
</organism>
<keyword evidence="2" id="KW-1185">Reference proteome</keyword>
<proteinExistence type="predicted"/>
<name>A0A371D4Q8_9APHY</name>
<dbReference type="EMBL" id="KZ857418">
    <property type="protein sequence ID" value="RDX47520.1"/>
    <property type="molecule type" value="Genomic_DNA"/>
</dbReference>
<dbReference type="Proteomes" id="UP000256964">
    <property type="component" value="Unassembled WGS sequence"/>
</dbReference>
<gene>
    <name evidence="1" type="ORF">OH76DRAFT_769582</name>
</gene>
<sequence length="91" mass="10647">MMKWPAGEEPARARRTIRFPCRFCALVRLLRRSVFIRDRCSIYGSLRLWSLTAPMVLQIPKQGPNICWEFTRHLRKTADTPPKGHKPPSRS</sequence>
<protein>
    <submittedName>
        <fullName evidence="1">Uncharacterized protein</fullName>
    </submittedName>
</protein>
<accession>A0A371D4Q8</accession>
<evidence type="ECO:0000313" key="2">
    <source>
        <dbReference type="Proteomes" id="UP000256964"/>
    </source>
</evidence>
<dbReference type="AlphaFoldDB" id="A0A371D4Q8"/>